<organism evidence="1 2">
    <name type="scientific">Chaetoceros tenuissimus</name>
    <dbReference type="NCBI Taxonomy" id="426638"/>
    <lineage>
        <taxon>Eukaryota</taxon>
        <taxon>Sar</taxon>
        <taxon>Stramenopiles</taxon>
        <taxon>Ochrophyta</taxon>
        <taxon>Bacillariophyta</taxon>
        <taxon>Coscinodiscophyceae</taxon>
        <taxon>Chaetocerotophycidae</taxon>
        <taxon>Chaetocerotales</taxon>
        <taxon>Chaetocerotaceae</taxon>
        <taxon>Chaetoceros</taxon>
    </lineage>
</organism>
<dbReference type="Gene3D" id="2.30.30.940">
    <property type="match status" value="1"/>
</dbReference>
<accession>A0AAD3CPK5</accession>
<evidence type="ECO:0000313" key="2">
    <source>
        <dbReference type="Proteomes" id="UP001054902"/>
    </source>
</evidence>
<dbReference type="EMBL" id="BLLK01000038">
    <property type="protein sequence ID" value="GFH49543.1"/>
    <property type="molecule type" value="Genomic_DNA"/>
</dbReference>
<sequence length="303" mass="35011">MEFSFQLEKTEWSKLDKPVKSHFKLNTLMEAKTVLARGARVSLTSNKWAHKGLFNGALGTVIDIRFAKGSSPLVGDFPLFVIVSFDNYIGPAYDERNPTYVPVPMQTLTENKSKNNHRCCRMKYVPLEIAFARTLHKVQGQSIGPTHAVPIMVFNPGKTSFEGRNPGLLYTGISRATSLGANDVNRSAIYFNCSNKGELYTRVRDIHYKRKRNNTNKQKSNEAQMLDQQYPEPMLTNEKYTKVKKRKYWTDYLDEQEKLTNISSTVTARKDINNWLQRQQEHVTSENDLYRIVQFHSKRYKRA</sequence>
<protein>
    <recommendedName>
        <fullName evidence="3">ATP-dependent DNA helicase</fullName>
    </recommendedName>
</protein>
<keyword evidence="2" id="KW-1185">Reference proteome</keyword>
<dbReference type="SUPFAM" id="SSF52540">
    <property type="entry name" value="P-loop containing nucleoside triphosphate hydrolases"/>
    <property type="match status" value="1"/>
</dbReference>
<proteinExistence type="predicted"/>
<dbReference type="Proteomes" id="UP001054902">
    <property type="component" value="Unassembled WGS sequence"/>
</dbReference>
<gene>
    <name evidence="1" type="ORF">CTEN210_06020</name>
</gene>
<evidence type="ECO:0000313" key="1">
    <source>
        <dbReference type="EMBL" id="GFH49543.1"/>
    </source>
</evidence>
<dbReference type="InterPro" id="IPR051055">
    <property type="entry name" value="PIF1_helicase"/>
</dbReference>
<name>A0AAD3CPK5_9STRA</name>
<comment type="caution">
    <text evidence="1">The sequence shown here is derived from an EMBL/GenBank/DDBJ whole genome shotgun (WGS) entry which is preliminary data.</text>
</comment>
<dbReference type="PANTHER" id="PTHR47642">
    <property type="entry name" value="ATP-DEPENDENT DNA HELICASE"/>
    <property type="match status" value="1"/>
</dbReference>
<dbReference type="PANTHER" id="PTHR47642:SF5">
    <property type="entry name" value="ATP-DEPENDENT DNA HELICASE"/>
    <property type="match status" value="1"/>
</dbReference>
<dbReference type="Gene3D" id="3.40.50.300">
    <property type="entry name" value="P-loop containing nucleotide triphosphate hydrolases"/>
    <property type="match status" value="1"/>
</dbReference>
<dbReference type="InterPro" id="IPR027417">
    <property type="entry name" value="P-loop_NTPase"/>
</dbReference>
<reference evidence="1 2" key="1">
    <citation type="journal article" date="2021" name="Sci. Rep.">
        <title>The genome of the diatom Chaetoceros tenuissimus carries an ancient integrated fragment of an extant virus.</title>
        <authorList>
            <person name="Hongo Y."/>
            <person name="Kimura K."/>
            <person name="Takaki Y."/>
            <person name="Yoshida Y."/>
            <person name="Baba S."/>
            <person name="Kobayashi G."/>
            <person name="Nagasaki K."/>
            <person name="Hano T."/>
            <person name="Tomaru Y."/>
        </authorList>
    </citation>
    <scope>NUCLEOTIDE SEQUENCE [LARGE SCALE GENOMIC DNA]</scope>
    <source>
        <strain evidence="1 2">NIES-3715</strain>
    </source>
</reference>
<dbReference type="AlphaFoldDB" id="A0AAD3CPK5"/>
<evidence type="ECO:0008006" key="3">
    <source>
        <dbReference type="Google" id="ProtNLM"/>
    </source>
</evidence>